<name>A0ABP8N6C8_9BACT</name>
<feature type="signal peptide" evidence="1">
    <location>
        <begin position="1"/>
        <end position="21"/>
    </location>
</feature>
<proteinExistence type="predicted"/>
<accession>A0ABP8N6C8</accession>
<evidence type="ECO:0008006" key="4">
    <source>
        <dbReference type="Google" id="ProtNLM"/>
    </source>
</evidence>
<dbReference type="Proteomes" id="UP001501175">
    <property type="component" value="Unassembled WGS sequence"/>
</dbReference>
<organism evidence="2 3">
    <name type="scientific">Nibrella saemangeumensis</name>
    <dbReference type="NCBI Taxonomy" id="1084526"/>
    <lineage>
        <taxon>Bacteria</taxon>
        <taxon>Pseudomonadati</taxon>
        <taxon>Bacteroidota</taxon>
        <taxon>Cytophagia</taxon>
        <taxon>Cytophagales</taxon>
        <taxon>Spirosomataceae</taxon>
        <taxon>Nibrella</taxon>
    </lineage>
</organism>
<evidence type="ECO:0000313" key="3">
    <source>
        <dbReference type="Proteomes" id="UP001501175"/>
    </source>
</evidence>
<sequence>MNALTSYLLFSLFLIALTPKAAHGQRARVSNVRVELDATRAKILYDVADNLPTDSIFINVESSGRGRLNARTVTGDAGKGVTPGHNKTIYWDYRLDGITITDKEQIRITVSVDRVRAGGGPANALVSVLLPGVGNILVQPNRQIGLRPLITVGYAGLLTYGLIQRGRSNRQYERYTAQLSALEAEPFYQESARLRRHYLVSTRAAAAVLVADVVYTFLKGRRNRQPREKPQVVLNYLGHTAVAGVQFTF</sequence>
<evidence type="ECO:0000313" key="2">
    <source>
        <dbReference type="EMBL" id="GAA4462093.1"/>
    </source>
</evidence>
<comment type="caution">
    <text evidence="2">The sequence shown here is derived from an EMBL/GenBank/DDBJ whole genome shotgun (WGS) entry which is preliminary data.</text>
</comment>
<keyword evidence="3" id="KW-1185">Reference proteome</keyword>
<gene>
    <name evidence="2" type="ORF">GCM10023189_38340</name>
</gene>
<feature type="chain" id="PRO_5045598234" description="DUF5683 domain-containing protein" evidence="1">
    <location>
        <begin position="22"/>
        <end position="249"/>
    </location>
</feature>
<dbReference type="RefSeq" id="WP_345246003.1">
    <property type="nucleotide sequence ID" value="NZ_BAABHD010000067.1"/>
</dbReference>
<reference evidence="3" key="1">
    <citation type="journal article" date="2019" name="Int. J. Syst. Evol. Microbiol.">
        <title>The Global Catalogue of Microorganisms (GCM) 10K type strain sequencing project: providing services to taxonomists for standard genome sequencing and annotation.</title>
        <authorList>
            <consortium name="The Broad Institute Genomics Platform"/>
            <consortium name="The Broad Institute Genome Sequencing Center for Infectious Disease"/>
            <person name="Wu L."/>
            <person name="Ma J."/>
        </authorList>
    </citation>
    <scope>NUCLEOTIDE SEQUENCE [LARGE SCALE GENOMIC DNA]</scope>
    <source>
        <strain evidence="3">JCM 17927</strain>
    </source>
</reference>
<evidence type="ECO:0000256" key="1">
    <source>
        <dbReference type="SAM" id="SignalP"/>
    </source>
</evidence>
<dbReference type="EMBL" id="BAABHD010000067">
    <property type="protein sequence ID" value="GAA4462093.1"/>
    <property type="molecule type" value="Genomic_DNA"/>
</dbReference>
<keyword evidence="1" id="KW-0732">Signal</keyword>
<protein>
    <recommendedName>
        <fullName evidence="4">DUF5683 domain-containing protein</fullName>
    </recommendedName>
</protein>